<dbReference type="EMBL" id="BAAAPK010000001">
    <property type="protein sequence ID" value="GAA1681112.1"/>
    <property type="molecule type" value="Genomic_DNA"/>
</dbReference>
<dbReference type="Proteomes" id="UP001500596">
    <property type="component" value="Unassembled WGS sequence"/>
</dbReference>
<feature type="transmembrane region" description="Helical" evidence="6">
    <location>
        <begin position="28"/>
        <end position="48"/>
    </location>
</feature>
<protein>
    <submittedName>
        <fullName evidence="8">DUF202 domain-containing protein</fullName>
    </submittedName>
</protein>
<dbReference type="PANTHER" id="PTHR34187:SF2">
    <property type="entry name" value="DUF202 DOMAIN-CONTAINING PROTEIN"/>
    <property type="match status" value="1"/>
</dbReference>
<evidence type="ECO:0000256" key="2">
    <source>
        <dbReference type="ARBA" id="ARBA00022475"/>
    </source>
</evidence>
<feature type="transmembrane region" description="Helical" evidence="6">
    <location>
        <begin position="97"/>
        <end position="117"/>
    </location>
</feature>
<feature type="domain" description="DUF202" evidence="7">
    <location>
        <begin position="19"/>
        <end position="85"/>
    </location>
</feature>
<keyword evidence="9" id="KW-1185">Reference proteome</keyword>
<dbReference type="PANTHER" id="PTHR34187">
    <property type="entry name" value="FGR18P"/>
    <property type="match status" value="1"/>
</dbReference>
<keyword evidence="2" id="KW-1003">Cell membrane</keyword>
<evidence type="ECO:0000256" key="6">
    <source>
        <dbReference type="SAM" id="Phobius"/>
    </source>
</evidence>
<reference evidence="8 9" key="1">
    <citation type="journal article" date="2019" name="Int. J. Syst. Evol. Microbiol.">
        <title>The Global Catalogue of Microorganisms (GCM) 10K type strain sequencing project: providing services to taxonomists for standard genome sequencing and annotation.</title>
        <authorList>
            <consortium name="The Broad Institute Genomics Platform"/>
            <consortium name="The Broad Institute Genome Sequencing Center for Infectious Disease"/>
            <person name="Wu L."/>
            <person name="Ma J."/>
        </authorList>
    </citation>
    <scope>NUCLEOTIDE SEQUENCE [LARGE SCALE GENOMIC DNA]</scope>
    <source>
        <strain evidence="8 9">JCM 15575</strain>
    </source>
</reference>
<keyword evidence="5 6" id="KW-0472">Membrane</keyword>
<comment type="caution">
    <text evidence="8">The sequence shown here is derived from an EMBL/GenBank/DDBJ whole genome shotgun (WGS) entry which is preliminary data.</text>
</comment>
<keyword evidence="3 6" id="KW-0812">Transmembrane</keyword>
<evidence type="ECO:0000256" key="4">
    <source>
        <dbReference type="ARBA" id="ARBA00022989"/>
    </source>
</evidence>
<dbReference type="InterPro" id="IPR003807">
    <property type="entry name" value="DUF202"/>
</dbReference>
<dbReference type="RefSeq" id="WP_344055299.1">
    <property type="nucleotide sequence ID" value="NZ_BAAAPK010000001.1"/>
</dbReference>
<name>A0ABN2H4F6_9MICO</name>
<feature type="transmembrane region" description="Helical" evidence="6">
    <location>
        <begin position="55"/>
        <end position="77"/>
    </location>
</feature>
<evidence type="ECO:0000259" key="7">
    <source>
        <dbReference type="Pfam" id="PF02656"/>
    </source>
</evidence>
<gene>
    <name evidence="8" type="ORF">GCM10009807_26280</name>
</gene>
<dbReference type="Pfam" id="PF02656">
    <property type="entry name" value="DUF202"/>
    <property type="match status" value="1"/>
</dbReference>
<evidence type="ECO:0000313" key="8">
    <source>
        <dbReference type="EMBL" id="GAA1681112.1"/>
    </source>
</evidence>
<keyword evidence="4 6" id="KW-1133">Transmembrane helix</keyword>
<evidence type="ECO:0000256" key="3">
    <source>
        <dbReference type="ARBA" id="ARBA00022692"/>
    </source>
</evidence>
<sequence>MPKRFPGSLYSRGSEPDPRFSLANERTFLAWVRTSLALLAAGVALEALQVPVSPGFRLAASVVFVVLGVLAAVQAWVGWLRTERALRENRALPAPSSGFVIIIGVVLGVVLLTLGYLW</sequence>
<evidence type="ECO:0000256" key="5">
    <source>
        <dbReference type="ARBA" id="ARBA00023136"/>
    </source>
</evidence>
<evidence type="ECO:0000256" key="1">
    <source>
        <dbReference type="ARBA" id="ARBA00004651"/>
    </source>
</evidence>
<comment type="subcellular location">
    <subcellularLocation>
        <location evidence="1">Cell membrane</location>
        <topology evidence="1">Multi-pass membrane protein</topology>
    </subcellularLocation>
</comment>
<accession>A0ABN2H4F6</accession>
<dbReference type="InterPro" id="IPR052053">
    <property type="entry name" value="IM_YidH-like"/>
</dbReference>
<evidence type="ECO:0000313" key="9">
    <source>
        <dbReference type="Proteomes" id="UP001500596"/>
    </source>
</evidence>
<organism evidence="8 9">
    <name type="scientific">Microbacterium lacus</name>
    <dbReference type="NCBI Taxonomy" id="415217"/>
    <lineage>
        <taxon>Bacteria</taxon>
        <taxon>Bacillati</taxon>
        <taxon>Actinomycetota</taxon>
        <taxon>Actinomycetes</taxon>
        <taxon>Micrococcales</taxon>
        <taxon>Microbacteriaceae</taxon>
        <taxon>Microbacterium</taxon>
    </lineage>
</organism>
<proteinExistence type="predicted"/>